<name>A0A7J0DTJ2_9ERIC</name>
<dbReference type="Proteomes" id="UP000585474">
    <property type="component" value="Unassembled WGS sequence"/>
</dbReference>
<dbReference type="InterPro" id="IPR045051">
    <property type="entry name" value="SBT"/>
</dbReference>
<protein>
    <submittedName>
        <fullName evidence="4">Subtilase family protein</fullName>
    </submittedName>
</protein>
<reference evidence="5" key="1">
    <citation type="submission" date="2019-07" db="EMBL/GenBank/DDBJ databases">
        <title>De Novo Assembly of kiwifruit Actinidia rufa.</title>
        <authorList>
            <person name="Sugita-Konishi S."/>
            <person name="Sato K."/>
            <person name="Mori E."/>
            <person name="Abe Y."/>
            <person name="Kisaki G."/>
            <person name="Hamano K."/>
            <person name="Suezawa K."/>
            <person name="Otani M."/>
            <person name="Fukuda T."/>
            <person name="Manabe T."/>
            <person name="Gomi K."/>
            <person name="Tabuchi M."/>
            <person name="Akimitsu K."/>
            <person name="Kataoka I."/>
        </authorList>
    </citation>
    <scope>NUCLEOTIDE SEQUENCE [LARGE SCALE GENOMIC DNA]</scope>
    <source>
        <strain evidence="5">cv. Fuchu</strain>
    </source>
</reference>
<keyword evidence="2" id="KW-0732">Signal</keyword>
<dbReference type="GO" id="GO:0004252">
    <property type="term" value="F:serine-type endopeptidase activity"/>
    <property type="evidence" value="ECO:0007669"/>
    <property type="project" value="InterPro"/>
</dbReference>
<evidence type="ECO:0000313" key="4">
    <source>
        <dbReference type="EMBL" id="GFS42064.1"/>
    </source>
</evidence>
<dbReference type="SUPFAM" id="SSF52743">
    <property type="entry name" value="Subtilisin-like"/>
    <property type="match status" value="1"/>
</dbReference>
<evidence type="ECO:0000256" key="2">
    <source>
        <dbReference type="ARBA" id="ARBA00022729"/>
    </source>
</evidence>
<dbReference type="OrthoDB" id="852149at2759"/>
<accession>A0A7J0DTJ2</accession>
<organism evidence="4 5">
    <name type="scientific">Actinidia rufa</name>
    <dbReference type="NCBI Taxonomy" id="165716"/>
    <lineage>
        <taxon>Eukaryota</taxon>
        <taxon>Viridiplantae</taxon>
        <taxon>Streptophyta</taxon>
        <taxon>Embryophyta</taxon>
        <taxon>Tracheophyta</taxon>
        <taxon>Spermatophyta</taxon>
        <taxon>Magnoliopsida</taxon>
        <taxon>eudicotyledons</taxon>
        <taxon>Gunneridae</taxon>
        <taxon>Pentapetalae</taxon>
        <taxon>asterids</taxon>
        <taxon>Ericales</taxon>
        <taxon>Actinidiaceae</taxon>
        <taxon>Actinidia</taxon>
    </lineage>
</organism>
<dbReference type="InterPro" id="IPR000209">
    <property type="entry name" value="Peptidase_S8/S53_dom"/>
</dbReference>
<evidence type="ECO:0000256" key="1">
    <source>
        <dbReference type="ARBA" id="ARBA00011073"/>
    </source>
</evidence>
<feature type="domain" description="Peptidase S8/S53" evidence="3">
    <location>
        <begin position="26"/>
        <end position="121"/>
    </location>
</feature>
<sequence length="198" mass="20943">MGPTWTGMSVPNSSFYGLANGTARAVPSSGIAACKVCHIEFRCQEQDILAAFDDAIADGVDIITASIGLDIAVDLSVDSLAIGVFHSGVLTVNSAGNNNFKGSVSSAAPWMLTLAASTIDRWFIDKVKGKILLCNDGDGMDEATTTGALGCIVPYRPTDENFPLVPLPRINGFEVFYPFLCFYASELHQLVSELALGS</sequence>
<proteinExistence type="inferred from homology"/>
<dbReference type="GO" id="GO:0006508">
    <property type="term" value="P:proteolysis"/>
    <property type="evidence" value="ECO:0007669"/>
    <property type="project" value="InterPro"/>
</dbReference>
<evidence type="ECO:0000313" key="5">
    <source>
        <dbReference type="Proteomes" id="UP000585474"/>
    </source>
</evidence>
<dbReference type="PANTHER" id="PTHR10795">
    <property type="entry name" value="PROPROTEIN CONVERTASE SUBTILISIN/KEXIN"/>
    <property type="match status" value="1"/>
</dbReference>
<dbReference type="InterPro" id="IPR036852">
    <property type="entry name" value="Peptidase_S8/S53_dom_sf"/>
</dbReference>
<keyword evidence="5" id="KW-1185">Reference proteome</keyword>
<comment type="caution">
    <text evidence="4">The sequence shown here is derived from an EMBL/GenBank/DDBJ whole genome shotgun (WGS) entry which is preliminary data.</text>
</comment>
<gene>
    <name evidence="4" type="ORF">Acr_00g0077870</name>
</gene>
<evidence type="ECO:0000259" key="3">
    <source>
        <dbReference type="Pfam" id="PF00082"/>
    </source>
</evidence>
<dbReference type="Pfam" id="PF00082">
    <property type="entry name" value="Peptidase_S8"/>
    <property type="match status" value="1"/>
</dbReference>
<dbReference type="EMBL" id="BJWL01000392">
    <property type="protein sequence ID" value="GFS42064.1"/>
    <property type="molecule type" value="Genomic_DNA"/>
</dbReference>
<dbReference type="AlphaFoldDB" id="A0A7J0DTJ2"/>
<comment type="similarity">
    <text evidence="1">Belongs to the peptidase S8 family.</text>
</comment>
<dbReference type="Gene3D" id="3.40.50.200">
    <property type="entry name" value="Peptidase S8/S53 domain"/>
    <property type="match status" value="1"/>
</dbReference>